<feature type="transmembrane region" description="Helical" evidence="4">
    <location>
        <begin position="373"/>
        <end position="396"/>
    </location>
</feature>
<comment type="similarity">
    <text evidence="2">Belongs to the major facilitator superfamily. Monocarboxylate porter (TC 2.A.1.13) family.</text>
</comment>
<evidence type="ECO:0000256" key="4">
    <source>
        <dbReference type="SAM" id="Phobius"/>
    </source>
</evidence>
<dbReference type="Pfam" id="PF07690">
    <property type="entry name" value="MFS_1"/>
    <property type="match status" value="1"/>
</dbReference>
<dbReference type="AlphaFoldDB" id="A0A6A4HD33"/>
<keyword evidence="4" id="KW-1133">Transmembrane helix</keyword>
<name>A0A6A4HD33_9AGAR</name>
<evidence type="ECO:0000313" key="6">
    <source>
        <dbReference type="EMBL" id="KAE9396242.1"/>
    </source>
</evidence>
<dbReference type="InterPro" id="IPR036259">
    <property type="entry name" value="MFS_trans_sf"/>
</dbReference>
<feature type="domain" description="Major facilitator superfamily (MFS) profile" evidence="5">
    <location>
        <begin position="249"/>
        <end position="442"/>
    </location>
</feature>
<feature type="transmembrane region" description="Helical" evidence="4">
    <location>
        <begin position="172"/>
        <end position="193"/>
    </location>
</feature>
<feature type="transmembrane region" description="Helical" evidence="4">
    <location>
        <begin position="247"/>
        <end position="266"/>
    </location>
</feature>
<keyword evidence="4" id="KW-0472">Membrane</keyword>
<reference evidence="6" key="1">
    <citation type="journal article" date="2019" name="Environ. Microbiol.">
        <title>Fungal ecological strategies reflected in gene transcription - a case study of two litter decomposers.</title>
        <authorList>
            <person name="Barbi F."/>
            <person name="Kohler A."/>
            <person name="Barry K."/>
            <person name="Baskaran P."/>
            <person name="Daum C."/>
            <person name="Fauchery L."/>
            <person name="Ihrmark K."/>
            <person name="Kuo A."/>
            <person name="LaButti K."/>
            <person name="Lipzen A."/>
            <person name="Morin E."/>
            <person name="Grigoriev I.V."/>
            <person name="Henrissat B."/>
            <person name="Lindahl B."/>
            <person name="Martin F."/>
        </authorList>
    </citation>
    <scope>NUCLEOTIDE SEQUENCE</scope>
    <source>
        <strain evidence="6">JB14</strain>
    </source>
</reference>
<proteinExistence type="inferred from homology"/>
<feature type="transmembrane region" description="Helical" evidence="4">
    <location>
        <begin position="110"/>
        <end position="129"/>
    </location>
</feature>
<dbReference type="Gene3D" id="1.20.1250.20">
    <property type="entry name" value="MFS general substrate transporter like domains"/>
    <property type="match status" value="2"/>
</dbReference>
<dbReference type="OrthoDB" id="6499973at2759"/>
<protein>
    <submittedName>
        <fullName evidence="6">MFS general substrate transporter</fullName>
    </submittedName>
</protein>
<keyword evidence="7" id="KW-1185">Reference proteome</keyword>
<dbReference type="PANTHER" id="PTHR11360:SF234">
    <property type="entry name" value="MFS-TYPE TRANSPORTER DBAD-RELATED"/>
    <property type="match status" value="1"/>
</dbReference>
<evidence type="ECO:0000313" key="7">
    <source>
        <dbReference type="Proteomes" id="UP000799118"/>
    </source>
</evidence>
<feature type="transmembrane region" description="Helical" evidence="4">
    <location>
        <begin position="408"/>
        <end position="428"/>
    </location>
</feature>
<feature type="transmembrane region" description="Helical" evidence="4">
    <location>
        <begin position="286"/>
        <end position="308"/>
    </location>
</feature>
<dbReference type="InterPro" id="IPR050327">
    <property type="entry name" value="Proton-linked_MCT"/>
</dbReference>
<evidence type="ECO:0000256" key="2">
    <source>
        <dbReference type="ARBA" id="ARBA00006727"/>
    </source>
</evidence>
<dbReference type="InterPro" id="IPR011701">
    <property type="entry name" value="MFS"/>
</dbReference>
<dbReference type="GO" id="GO:0016020">
    <property type="term" value="C:membrane"/>
    <property type="evidence" value="ECO:0007669"/>
    <property type="project" value="UniProtKB-SubCell"/>
</dbReference>
<feature type="transmembrane region" description="Helical" evidence="4">
    <location>
        <begin position="339"/>
        <end position="361"/>
    </location>
</feature>
<dbReference type="InterPro" id="IPR020846">
    <property type="entry name" value="MFS_dom"/>
</dbReference>
<evidence type="ECO:0000256" key="1">
    <source>
        <dbReference type="ARBA" id="ARBA00004141"/>
    </source>
</evidence>
<comment type="subcellular location">
    <subcellularLocation>
        <location evidence="1">Membrane</location>
        <topology evidence="1">Multi-pass membrane protein</topology>
    </subcellularLocation>
</comment>
<evidence type="ECO:0000256" key="3">
    <source>
        <dbReference type="SAM" id="MobiDB-lite"/>
    </source>
</evidence>
<keyword evidence="4" id="KW-0812">Transmembrane</keyword>
<sequence length="442" mass="47803">MPSVPESVATVGSTTPNNELEKEKKENTVTNSPDNFLEGGLAGWTTVFGAFLVQFCSFGYAQSFGVYQAYYTTVYIVDEPTSTISWIGGVNTFMTLIIGVISGRLFDKGYFYYLVWGGAALDIICLWLLSLTKPDSFYQNILVQGLGCGIAQGMMYMPSFAVISHYFRQRRALVMTIVASGSSMGSIIQPIMLNNILNISGFKTAAVADAALVTGLLVLACLLMRTRPQSTPSSMPFKTAIIKFSKDGAYVVVCLGFLIFSMGFFYPLFYIQLDAELHGLSSNLNFYILVILNVFSFLGRLSAGFLAIKAGVRNLITMAMLGCSAVILGMIGAKSEGSFIVIAILYGYFSGTFVALANPLLAEFATDQLELGARMGIGFSLNCVGALFGGAIEGALLGSQMLWWKPAVFSGIFALVGVALMVLMVFMIRQRQKQKVATSEKA</sequence>
<dbReference type="PANTHER" id="PTHR11360">
    <property type="entry name" value="MONOCARBOXYLATE TRANSPORTER"/>
    <property type="match status" value="1"/>
</dbReference>
<evidence type="ECO:0000259" key="5">
    <source>
        <dbReference type="PROSITE" id="PS50850"/>
    </source>
</evidence>
<feature type="transmembrane region" description="Helical" evidence="4">
    <location>
        <begin position="41"/>
        <end position="63"/>
    </location>
</feature>
<dbReference type="Proteomes" id="UP000799118">
    <property type="component" value="Unassembled WGS sequence"/>
</dbReference>
<feature type="transmembrane region" description="Helical" evidence="4">
    <location>
        <begin position="141"/>
        <end position="163"/>
    </location>
</feature>
<feature type="transmembrane region" description="Helical" evidence="4">
    <location>
        <begin position="83"/>
        <end position="103"/>
    </location>
</feature>
<feature type="transmembrane region" description="Helical" evidence="4">
    <location>
        <begin position="315"/>
        <end position="333"/>
    </location>
</feature>
<dbReference type="PROSITE" id="PS50850">
    <property type="entry name" value="MFS"/>
    <property type="match status" value="1"/>
</dbReference>
<feature type="region of interest" description="Disordered" evidence="3">
    <location>
        <begin position="1"/>
        <end position="29"/>
    </location>
</feature>
<dbReference type="GO" id="GO:0022857">
    <property type="term" value="F:transmembrane transporter activity"/>
    <property type="evidence" value="ECO:0007669"/>
    <property type="project" value="InterPro"/>
</dbReference>
<dbReference type="EMBL" id="ML769517">
    <property type="protein sequence ID" value="KAE9396242.1"/>
    <property type="molecule type" value="Genomic_DNA"/>
</dbReference>
<accession>A0A6A4HD33</accession>
<feature type="transmembrane region" description="Helical" evidence="4">
    <location>
        <begin position="205"/>
        <end position="226"/>
    </location>
</feature>
<organism evidence="6 7">
    <name type="scientific">Gymnopus androsaceus JB14</name>
    <dbReference type="NCBI Taxonomy" id="1447944"/>
    <lineage>
        <taxon>Eukaryota</taxon>
        <taxon>Fungi</taxon>
        <taxon>Dikarya</taxon>
        <taxon>Basidiomycota</taxon>
        <taxon>Agaricomycotina</taxon>
        <taxon>Agaricomycetes</taxon>
        <taxon>Agaricomycetidae</taxon>
        <taxon>Agaricales</taxon>
        <taxon>Marasmiineae</taxon>
        <taxon>Omphalotaceae</taxon>
        <taxon>Gymnopus</taxon>
    </lineage>
</organism>
<dbReference type="SUPFAM" id="SSF103473">
    <property type="entry name" value="MFS general substrate transporter"/>
    <property type="match status" value="1"/>
</dbReference>
<gene>
    <name evidence="6" type="ORF">BT96DRAFT_977615</name>
</gene>